<keyword evidence="2" id="KW-1185">Reference proteome</keyword>
<evidence type="ECO:0000313" key="1">
    <source>
        <dbReference type="EMBL" id="MFC3110781.1"/>
    </source>
</evidence>
<dbReference type="EMBL" id="JBHRTP010000089">
    <property type="protein sequence ID" value="MFC3110781.1"/>
    <property type="molecule type" value="Genomic_DNA"/>
</dbReference>
<reference evidence="2" key="1">
    <citation type="journal article" date="2019" name="Int. J. Syst. Evol. Microbiol.">
        <title>The Global Catalogue of Microorganisms (GCM) 10K type strain sequencing project: providing services to taxonomists for standard genome sequencing and annotation.</title>
        <authorList>
            <consortium name="The Broad Institute Genomics Platform"/>
            <consortium name="The Broad Institute Genome Sequencing Center for Infectious Disease"/>
            <person name="Wu L."/>
            <person name="Ma J."/>
        </authorList>
    </citation>
    <scope>NUCLEOTIDE SEQUENCE [LARGE SCALE GENOMIC DNA]</scope>
    <source>
        <strain evidence="2">KCTC 42986</strain>
    </source>
</reference>
<proteinExistence type="predicted"/>
<sequence>MPITPQQLEALIQEVEREDPIDFADLPFEEDALRALVANHLCEMAAAMDGFSDEDRHLALLAVAAKLVLENLVLHVQLLRQHGVPISDSVEALLRRLRDTK</sequence>
<gene>
    <name evidence="1" type="ORF">ACFOFO_22980</name>
</gene>
<accession>A0ABV7F964</accession>
<dbReference type="RefSeq" id="WP_390328022.1">
    <property type="nucleotide sequence ID" value="NZ_JBHRTP010000089.1"/>
</dbReference>
<comment type="caution">
    <text evidence="1">The sequence shown here is derived from an EMBL/GenBank/DDBJ whole genome shotgun (WGS) entry which is preliminary data.</text>
</comment>
<evidence type="ECO:0000313" key="2">
    <source>
        <dbReference type="Proteomes" id="UP001595530"/>
    </source>
</evidence>
<dbReference type="Proteomes" id="UP001595530">
    <property type="component" value="Unassembled WGS sequence"/>
</dbReference>
<name>A0ABV7F964_9BURK</name>
<organism evidence="1 2">
    <name type="scientific">Undibacterium arcticum</name>
    <dbReference type="NCBI Taxonomy" id="1762892"/>
    <lineage>
        <taxon>Bacteria</taxon>
        <taxon>Pseudomonadati</taxon>
        <taxon>Pseudomonadota</taxon>
        <taxon>Betaproteobacteria</taxon>
        <taxon>Burkholderiales</taxon>
        <taxon>Oxalobacteraceae</taxon>
        <taxon>Undibacterium</taxon>
    </lineage>
</organism>
<protein>
    <submittedName>
        <fullName evidence="1">Uncharacterized protein</fullName>
    </submittedName>
</protein>